<feature type="transmembrane region" description="Helical" evidence="9">
    <location>
        <begin position="128"/>
        <end position="155"/>
    </location>
</feature>
<comment type="function">
    <text evidence="10">Part of the binding-protein-dependent transport system for phosphate; probably responsible for the translocation of the substrate across the membrane.</text>
</comment>
<feature type="transmembrane region" description="Helical" evidence="9">
    <location>
        <begin position="34"/>
        <end position="65"/>
    </location>
</feature>
<proteinExistence type="inferred from homology"/>
<evidence type="ECO:0000256" key="1">
    <source>
        <dbReference type="ARBA" id="ARBA00004651"/>
    </source>
</evidence>
<dbReference type="PROSITE" id="PS50928">
    <property type="entry name" value="ABC_TM1"/>
    <property type="match status" value="1"/>
</dbReference>
<dbReference type="GO" id="GO:0005886">
    <property type="term" value="C:plasma membrane"/>
    <property type="evidence" value="ECO:0007669"/>
    <property type="project" value="UniProtKB-SubCell"/>
</dbReference>
<evidence type="ECO:0000256" key="5">
    <source>
        <dbReference type="ARBA" id="ARBA00022592"/>
    </source>
</evidence>
<evidence type="ECO:0000256" key="10">
    <source>
        <dbReference type="RuleBase" id="RU363054"/>
    </source>
</evidence>
<dbReference type="EMBL" id="JQ970524">
    <property type="protein sequence ID" value="AFK79165.1"/>
    <property type="molecule type" value="Genomic_DNA"/>
</dbReference>
<dbReference type="CDD" id="cd06261">
    <property type="entry name" value="TM_PBP2"/>
    <property type="match status" value="1"/>
</dbReference>
<comment type="subcellular location">
    <subcellularLocation>
        <location evidence="1 9">Cell membrane</location>
        <topology evidence="1 9">Multi-pass membrane protein</topology>
    </subcellularLocation>
</comment>
<dbReference type="GO" id="GO:0006817">
    <property type="term" value="P:phosphate ion transport"/>
    <property type="evidence" value="ECO:0007669"/>
    <property type="project" value="UniProtKB-KW"/>
</dbReference>
<dbReference type="PANTHER" id="PTHR30425:SF1">
    <property type="entry name" value="PHOSPHATE TRANSPORT SYSTEM PERMEASE PROTEIN PSTC"/>
    <property type="match status" value="1"/>
</dbReference>
<evidence type="ECO:0000256" key="3">
    <source>
        <dbReference type="ARBA" id="ARBA00022448"/>
    </source>
</evidence>
<dbReference type="GO" id="GO:0005315">
    <property type="term" value="F:phosphate transmembrane transporter activity"/>
    <property type="evidence" value="ECO:0007669"/>
    <property type="project" value="InterPro"/>
</dbReference>
<sequence length="336" mass="34312">MVTTTATTSADRGRTAEIRAKLSVASTGRQADRLLIAVIAGCAILLLLIVGGIAASMIVGAAPALSKFGFGFLVSSTWDPVNGEFGALPFIFGTLVTSLLGLLIGAPIALAAAIALADLVPPATRSVLSALVELLAAIPSVVYGLWGIFVLAPILRTSVEPFLRGTLGFLPLFSGPAYGVGMLAGGLILAIMILPTIAAVSRDVILAVPRDQREGMLAIGATQWEMIWGAVLPYARPGILGGIILGLGRALGETMAVTMLIGNRPEISASLFAPSYTMASVIANEFTEATSPIHVAALMEIGLVLFGVSIVVNAGARLLVWRIAGGSSAVGTRGGG</sequence>
<name>I3VIF9_9BACT</name>
<keyword evidence="8 9" id="KW-0472">Membrane</keyword>
<feature type="domain" description="ABC transmembrane type-1" evidence="11">
    <location>
        <begin position="91"/>
        <end position="316"/>
    </location>
</feature>
<dbReference type="InterPro" id="IPR000515">
    <property type="entry name" value="MetI-like"/>
</dbReference>
<keyword evidence="4 10" id="KW-1003">Cell membrane</keyword>
<keyword evidence="7 9" id="KW-1133">Transmembrane helix</keyword>
<accession>I3VIF9</accession>
<evidence type="ECO:0000256" key="2">
    <source>
        <dbReference type="ARBA" id="ARBA00007069"/>
    </source>
</evidence>
<dbReference type="InterPro" id="IPR035906">
    <property type="entry name" value="MetI-like_sf"/>
</dbReference>
<keyword evidence="3 9" id="KW-0813">Transport</keyword>
<dbReference type="Gene3D" id="1.10.3720.10">
    <property type="entry name" value="MetI-like"/>
    <property type="match status" value="1"/>
</dbReference>
<dbReference type="NCBIfam" id="TIGR02138">
    <property type="entry name" value="phosphate_pstC"/>
    <property type="match status" value="1"/>
</dbReference>
<evidence type="ECO:0000256" key="6">
    <source>
        <dbReference type="ARBA" id="ARBA00022692"/>
    </source>
</evidence>
<dbReference type="AlphaFoldDB" id="I3VIF9"/>
<comment type="similarity">
    <text evidence="2 10">Belongs to the binding-protein-dependent transport system permease family. CysTW subfamily.</text>
</comment>
<comment type="caution">
    <text evidence="10">Lacks conserved residue(s) required for the propagation of feature annotation.</text>
</comment>
<evidence type="ECO:0000259" key="11">
    <source>
        <dbReference type="PROSITE" id="PS50928"/>
    </source>
</evidence>
<evidence type="ECO:0000256" key="4">
    <source>
        <dbReference type="ARBA" id="ARBA00022475"/>
    </source>
</evidence>
<reference evidence="12" key="1">
    <citation type="submission" date="2012-04" db="EMBL/GenBank/DDBJ databases">
        <title>Characterization of mineral phosphate solubilization trait from soil metagenome.</title>
        <authorList>
            <person name="Chhabra S."/>
            <person name="Brazil D."/>
            <person name="Morrissey J."/>
            <person name="Burke J."/>
            <person name="O'Gara F."/>
            <person name="Dowling D."/>
        </authorList>
    </citation>
    <scope>NUCLEOTIDE SEQUENCE</scope>
</reference>
<protein>
    <recommendedName>
        <fullName evidence="10">Phosphate transport system permease protein</fullName>
    </recommendedName>
</protein>
<keyword evidence="5 10" id="KW-0592">Phosphate transport</keyword>
<dbReference type="InterPro" id="IPR011864">
    <property type="entry name" value="Phosphate_PstC"/>
</dbReference>
<evidence type="ECO:0000256" key="7">
    <source>
        <dbReference type="ARBA" id="ARBA00022989"/>
    </source>
</evidence>
<dbReference type="PANTHER" id="PTHR30425">
    <property type="entry name" value="PHOSPHATE TRANSPORT SYSTEM PERMEASE PROTEIN PST"/>
    <property type="match status" value="1"/>
</dbReference>
<feature type="transmembrane region" description="Helical" evidence="9">
    <location>
        <begin position="175"/>
        <end position="200"/>
    </location>
</feature>
<evidence type="ECO:0000313" key="12">
    <source>
        <dbReference type="EMBL" id="AFK79165.1"/>
    </source>
</evidence>
<keyword evidence="6 9" id="KW-0812">Transmembrane</keyword>
<dbReference type="Pfam" id="PF00528">
    <property type="entry name" value="BPD_transp_1"/>
    <property type="match status" value="1"/>
</dbReference>
<evidence type="ECO:0000256" key="9">
    <source>
        <dbReference type="RuleBase" id="RU363032"/>
    </source>
</evidence>
<dbReference type="SUPFAM" id="SSF161098">
    <property type="entry name" value="MetI-like"/>
    <property type="match status" value="1"/>
</dbReference>
<dbReference type="InterPro" id="IPR051124">
    <property type="entry name" value="Phosphate_Transport_Permease"/>
</dbReference>
<evidence type="ECO:0000256" key="8">
    <source>
        <dbReference type="ARBA" id="ARBA00023136"/>
    </source>
</evidence>
<feature type="transmembrane region" description="Helical" evidence="9">
    <location>
        <begin position="85"/>
        <end position="116"/>
    </location>
</feature>
<organism evidence="12">
    <name type="scientific">uncultured bacterium F25-01</name>
    <dbReference type="NCBI Taxonomy" id="1191433"/>
    <lineage>
        <taxon>Bacteria</taxon>
        <taxon>environmental samples</taxon>
    </lineage>
</organism>